<name>A0A1R3I217_9ROSI</name>
<evidence type="ECO:0000313" key="1">
    <source>
        <dbReference type="EMBL" id="OMO76635.1"/>
    </source>
</evidence>
<gene>
    <name evidence="1" type="ORF">COLO4_25507</name>
</gene>
<dbReference type="EMBL" id="AWUE01019068">
    <property type="protein sequence ID" value="OMO76635.1"/>
    <property type="molecule type" value="Genomic_DNA"/>
</dbReference>
<sequence>MASLFLVGEDDDAALNKFNPMVDMPIKKKTMQSSFCSI</sequence>
<proteinExistence type="predicted"/>
<keyword evidence="2" id="KW-1185">Reference proteome</keyword>
<dbReference type="AlphaFoldDB" id="A0A1R3I217"/>
<protein>
    <submittedName>
        <fullName evidence="1">Uncharacterized protein</fullName>
    </submittedName>
</protein>
<comment type="caution">
    <text evidence="1">The sequence shown here is derived from an EMBL/GenBank/DDBJ whole genome shotgun (WGS) entry which is preliminary data.</text>
</comment>
<organism evidence="1 2">
    <name type="scientific">Corchorus olitorius</name>
    <dbReference type="NCBI Taxonomy" id="93759"/>
    <lineage>
        <taxon>Eukaryota</taxon>
        <taxon>Viridiplantae</taxon>
        <taxon>Streptophyta</taxon>
        <taxon>Embryophyta</taxon>
        <taxon>Tracheophyta</taxon>
        <taxon>Spermatophyta</taxon>
        <taxon>Magnoliopsida</taxon>
        <taxon>eudicotyledons</taxon>
        <taxon>Gunneridae</taxon>
        <taxon>Pentapetalae</taxon>
        <taxon>rosids</taxon>
        <taxon>malvids</taxon>
        <taxon>Malvales</taxon>
        <taxon>Malvaceae</taxon>
        <taxon>Grewioideae</taxon>
        <taxon>Apeibeae</taxon>
        <taxon>Corchorus</taxon>
    </lineage>
</organism>
<reference evidence="2" key="1">
    <citation type="submission" date="2013-09" db="EMBL/GenBank/DDBJ databases">
        <title>Corchorus olitorius genome sequencing.</title>
        <authorList>
            <person name="Alam M."/>
            <person name="Haque M.S."/>
            <person name="Islam M.S."/>
            <person name="Emdad E.M."/>
            <person name="Islam M.M."/>
            <person name="Ahmed B."/>
            <person name="Halim A."/>
            <person name="Hossen Q.M.M."/>
            <person name="Hossain M.Z."/>
            <person name="Ahmed R."/>
            <person name="Khan M.M."/>
            <person name="Islam R."/>
            <person name="Rashid M.M."/>
            <person name="Khan S.A."/>
            <person name="Rahman M.S."/>
            <person name="Alam M."/>
            <person name="Yahiya A.S."/>
            <person name="Khan M.S."/>
            <person name="Azam M.S."/>
            <person name="Haque T."/>
            <person name="Lashkar M.Z.H."/>
            <person name="Akhand A.I."/>
            <person name="Morshed G."/>
            <person name="Roy S."/>
            <person name="Uddin K.S."/>
            <person name="Rabeya T."/>
            <person name="Hossain A.S."/>
            <person name="Chowdhury A."/>
            <person name="Snigdha A.R."/>
            <person name="Mortoza M.S."/>
            <person name="Matin S.A."/>
            <person name="Hoque S.M.E."/>
            <person name="Islam M.K."/>
            <person name="Roy D.K."/>
            <person name="Haider R."/>
            <person name="Moosa M.M."/>
            <person name="Elias S.M."/>
            <person name="Hasan A.M."/>
            <person name="Jahan S."/>
            <person name="Shafiuddin M."/>
            <person name="Mahmood N."/>
            <person name="Shommy N.S."/>
        </authorList>
    </citation>
    <scope>NUCLEOTIDE SEQUENCE [LARGE SCALE GENOMIC DNA]</scope>
    <source>
        <strain evidence="2">cv. O-4</strain>
    </source>
</reference>
<accession>A0A1R3I217</accession>
<dbReference type="Proteomes" id="UP000187203">
    <property type="component" value="Unassembled WGS sequence"/>
</dbReference>
<evidence type="ECO:0000313" key="2">
    <source>
        <dbReference type="Proteomes" id="UP000187203"/>
    </source>
</evidence>